<feature type="region of interest" description="Disordered" evidence="1">
    <location>
        <begin position="1"/>
        <end position="60"/>
    </location>
</feature>
<comment type="caution">
    <text evidence="2">The sequence shown here is derived from an EMBL/GenBank/DDBJ whole genome shotgun (WGS) entry which is preliminary data.</text>
</comment>
<feature type="region of interest" description="Disordered" evidence="1">
    <location>
        <begin position="82"/>
        <end position="114"/>
    </location>
</feature>
<evidence type="ECO:0000313" key="3">
    <source>
        <dbReference type="Proteomes" id="UP001348641"/>
    </source>
</evidence>
<dbReference type="EMBL" id="JAUUCC010000141">
    <property type="protein sequence ID" value="MEE2054988.1"/>
    <property type="molecule type" value="Genomic_DNA"/>
</dbReference>
<organism evidence="2 3">
    <name type="scientific">Nocardiopsis tropica</name>
    <dbReference type="NCBI Taxonomy" id="109330"/>
    <lineage>
        <taxon>Bacteria</taxon>
        <taxon>Bacillati</taxon>
        <taxon>Actinomycetota</taxon>
        <taxon>Actinomycetes</taxon>
        <taxon>Streptosporangiales</taxon>
        <taxon>Nocardiopsidaceae</taxon>
        <taxon>Nocardiopsis</taxon>
    </lineage>
</organism>
<dbReference type="Proteomes" id="UP001348641">
    <property type="component" value="Unassembled WGS sequence"/>
</dbReference>
<feature type="non-terminal residue" evidence="2">
    <location>
        <position position="1"/>
    </location>
</feature>
<gene>
    <name evidence="2" type="ORF">Q8A49_31265</name>
</gene>
<sequence>SARRRLEGLLGARSRAGRKRARRQRGGAGADLAAGRQAGERARAAARGAPVRGDLPAGGSAVRRLPGHLEVRLGPLRSSGILRPLGRAGSLRQSGRRGAGGRAGPSLHVRGEGRRALAVGEGARWERPAGGLVGTAPGEMSHAGATARGAPVRGDLAPGGASVRRHVSAGGSAVRRLSGAHRGLAARGRGDGAAGVGRLVGAARTAAEPLLGPALRVRGRGLRAAGPRMRGGGLRGEGRSAARGRGVRLLRPRCGMLALGMGGR</sequence>
<reference evidence="2 3" key="1">
    <citation type="submission" date="2023-07" db="EMBL/GenBank/DDBJ databases">
        <authorList>
            <person name="Girao M."/>
            <person name="Carvalho M.F."/>
        </authorList>
    </citation>
    <scope>NUCLEOTIDE SEQUENCE [LARGE SCALE GENOMIC DNA]</scope>
    <source>
        <strain evidence="2 3">66/93</strain>
    </source>
</reference>
<feature type="compositionally biased region" description="Basic residues" evidence="1">
    <location>
        <begin position="15"/>
        <end position="25"/>
    </location>
</feature>
<accession>A0ABU7L0A1</accession>
<proteinExistence type="predicted"/>
<protein>
    <submittedName>
        <fullName evidence="2">Uncharacterized protein</fullName>
    </submittedName>
</protein>
<feature type="region of interest" description="Disordered" evidence="1">
    <location>
        <begin position="127"/>
        <end position="153"/>
    </location>
</feature>
<name>A0ABU7L0A1_9ACTN</name>
<evidence type="ECO:0000313" key="2">
    <source>
        <dbReference type="EMBL" id="MEE2054988.1"/>
    </source>
</evidence>
<evidence type="ECO:0000256" key="1">
    <source>
        <dbReference type="SAM" id="MobiDB-lite"/>
    </source>
</evidence>